<reference evidence="2" key="1">
    <citation type="journal article" date="2022" name="bioRxiv">
        <title>Sequencing and chromosome-scale assembly of the giantPleurodeles waltlgenome.</title>
        <authorList>
            <person name="Brown T."/>
            <person name="Elewa A."/>
            <person name="Iarovenko S."/>
            <person name="Subramanian E."/>
            <person name="Araus A.J."/>
            <person name="Petzold A."/>
            <person name="Susuki M."/>
            <person name="Suzuki K.-i.T."/>
            <person name="Hayashi T."/>
            <person name="Toyoda A."/>
            <person name="Oliveira C."/>
            <person name="Osipova E."/>
            <person name="Leigh N.D."/>
            <person name="Simon A."/>
            <person name="Yun M.H."/>
        </authorList>
    </citation>
    <scope>NUCLEOTIDE SEQUENCE</scope>
    <source>
        <strain evidence="2">20211129_DDA</strain>
        <tissue evidence="2">Liver</tissue>
    </source>
</reference>
<name>A0AAV7RYU8_PLEWA</name>
<evidence type="ECO:0000313" key="3">
    <source>
        <dbReference type="Proteomes" id="UP001066276"/>
    </source>
</evidence>
<keyword evidence="3" id="KW-1185">Reference proteome</keyword>
<evidence type="ECO:0000256" key="1">
    <source>
        <dbReference type="SAM" id="MobiDB-lite"/>
    </source>
</evidence>
<evidence type="ECO:0000313" key="2">
    <source>
        <dbReference type="EMBL" id="KAJ1155988.1"/>
    </source>
</evidence>
<dbReference type="AlphaFoldDB" id="A0AAV7RYU8"/>
<comment type="caution">
    <text evidence="2">The sequence shown here is derived from an EMBL/GenBank/DDBJ whole genome shotgun (WGS) entry which is preliminary data.</text>
</comment>
<feature type="compositionally biased region" description="Basic and acidic residues" evidence="1">
    <location>
        <begin position="1"/>
        <end position="13"/>
    </location>
</feature>
<dbReference type="Proteomes" id="UP001066276">
    <property type="component" value="Chromosome 5"/>
</dbReference>
<organism evidence="2 3">
    <name type="scientific">Pleurodeles waltl</name>
    <name type="common">Iberian ribbed newt</name>
    <dbReference type="NCBI Taxonomy" id="8319"/>
    <lineage>
        <taxon>Eukaryota</taxon>
        <taxon>Metazoa</taxon>
        <taxon>Chordata</taxon>
        <taxon>Craniata</taxon>
        <taxon>Vertebrata</taxon>
        <taxon>Euteleostomi</taxon>
        <taxon>Amphibia</taxon>
        <taxon>Batrachia</taxon>
        <taxon>Caudata</taxon>
        <taxon>Salamandroidea</taxon>
        <taxon>Salamandridae</taxon>
        <taxon>Pleurodelinae</taxon>
        <taxon>Pleurodeles</taxon>
    </lineage>
</organism>
<feature type="compositionally biased region" description="Polar residues" evidence="1">
    <location>
        <begin position="14"/>
        <end position="23"/>
    </location>
</feature>
<accession>A0AAV7RYU8</accession>
<feature type="region of interest" description="Disordered" evidence="1">
    <location>
        <begin position="1"/>
        <end position="26"/>
    </location>
</feature>
<gene>
    <name evidence="2" type="ORF">NDU88_008713</name>
</gene>
<dbReference type="EMBL" id="JANPWB010000009">
    <property type="protein sequence ID" value="KAJ1155988.1"/>
    <property type="molecule type" value="Genomic_DNA"/>
</dbReference>
<proteinExistence type="predicted"/>
<sequence>MEREQADREKDQASMETLCNQSARQEEDFTNGECSHSLATIRQADPTTQILKALQNEGEVPRAWDSSSRSAVDCEEPLWFCAIAGHTPGGAWLSQEPRRVCTWQGKERDTLEEGKRLIKN</sequence>
<protein>
    <submittedName>
        <fullName evidence="2">Uncharacterized protein</fullName>
    </submittedName>
</protein>